<dbReference type="SUPFAM" id="SSF56059">
    <property type="entry name" value="Glutathione synthetase ATP-binding domain-like"/>
    <property type="match status" value="1"/>
</dbReference>
<evidence type="ECO:0000313" key="3">
    <source>
        <dbReference type="EMBL" id="RAY11601.1"/>
    </source>
</evidence>
<evidence type="ECO:0000313" key="4">
    <source>
        <dbReference type="Proteomes" id="UP000251891"/>
    </source>
</evidence>
<proteinExistence type="predicted"/>
<dbReference type="InterPro" id="IPR011761">
    <property type="entry name" value="ATP-grasp"/>
</dbReference>
<dbReference type="InterPro" id="IPR053191">
    <property type="entry name" value="DcsG_Biosynth_Enzyme"/>
</dbReference>
<dbReference type="OrthoDB" id="3373978at2"/>
<dbReference type="AlphaFoldDB" id="A0A365GXP4"/>
<gene>
    <name evidence="3" type="ORF">DPM19_30180</name>
</gene>
<evidence type="ECO:0000259" key="2">
    <source>
        <dbReference type="PROSITE" id="PS50975"/>
    </source>
</evidence>
<dbReference type="PROSITE" id="PS50975">
    <property type="entry name" value="ATP_GRASP"/>
    <property type="match status" value="1"/>
</dbReference>
<dbReference type="Proteomes" id="UP000251891">
    <property type="component" value="Unassembled WGS sequence"/>
</dbReference>
<dbReference type="PANTHER" id="PTHR39217:SF1">
    <property type="entry name" value="GLUTATHIONE SYNTHETASE"/>
    <property type="match status" value="1"/>
</dbReference>
<sequence length="300" mass="33211">MSVAQLKIALVTARQRPEVNVDHDMSSLCQALLDAGVSAEAAAWDDPSLEWSSFDLVVIRSPWDYSWRSTEFLSWVDEAATKTRLANPAKLVHWNANKEYLKVLAEKGVPVVPTSYIWPEDPIELPRDHEFVVKPAVGAGARYAARYRPEESAAAAEHVAKIQATGVPVMMQPYLHNIDVTGERALVFLHGTFLHAIRKRAVLSPGLRFDAPRDAHPGTEPWTPTADERALAAQALEAVPNSRDLLYARVDMADGPDGRPIITELELVEPGLYLRFHKGSERVFADAIIRHAQSVTREGA</sequence>
<dbReference type="GO" id="GO:0005524">
    <property type="term" value="F:ATP binding"/>
    <property type="evidence" value="ECO:0007669"/>
    <property type="project" value="UniProtKB-UniRule"/>
</dbReference>
<dbReference type="PANTHER" id="PTHR39217">
    <property type="match status" value="1"/>
</dbReference>
<keyword evidence="1" id="KW-0547">Nucleotide-binding</keyword>
<keyword evidence="4" id="KW-1185">Reference proteome</keyword>
<reference evidence="3 4" key="1">
    <citation type="submission" date="2018-06" db="EMBL/GenBank/DDBJ databases">
        <title>Actinomadura craniellae sp. nov. isolated from marine sponge Craniella sp.</title>
        <authorList>
            <person name="Li L."/>
            <person name="Xu Q.H."/>
            <person name="Lin H.W."/>
            <person name="Lu Y.H."/>
        </authorList>
    </citation>
    <scope>NUCLEOTIDE SEQUENCE [LARGE SCALE GENOMIC DNA]</scope>
    <source>
        <strain evidence="3 4">LHW63021</strain>
    </source>
</reference>
<evidence type="ECO:0000256" key="1">
    <source>
        <dbReference type="PROSITE-ProRule" id="PRU00409"/>
    </source>
</evidence>
<dbReference type="GO" id="GO:0046872">
    <property type="term" value="F:metal ion binding"/>
    <property type="evidence" value="ECO:0007669"/>
    <property type="project" value="InterPro"/>
</dbReference>
<accession>A0A365GXP4</accession>
<protein>
    <recommendedName>
        <fullName evidence="2">ATP-grasp domain-containing protein</fullName>
    </recommendedName>
</protein>
<dbReference type="EMBL" id="QLYX01000018">
    <property type="protein sequence ID" value="RAY11601.1"/>
    <property type="molecule type" value="Genomic_DNA"/>
</dbReference>
<feature type="domain" description="ATP-grasp" evidence="2">
    <location>
        <begin position="101"/>
        <end position="293"/>
    </location>
</feature>
<organism evidence="3 4">
    <name type="scientific">Actinomadura craniellae</name>
    <dbReference type="NCBI Taxonomy" id="2231787"/>
    <lineage>
        <taxon>Bacteria</taxon>
        <taxon>Bacillati</taxon>
        <taxon>Actinomycetota</taxon>
        <taxon>Actinomycetes</taxon>
        <taxon>Streptosporangiales</taxon>
        <taxon>Thermomonosporaceae</taxon>
        <taxon>Actinomadura</taxon>
    </lineage>
</organism>
<name>A0A365GXP4_9ACTN</name>
<keyword evidence="1" id="KW-0067">ATP-binding</keyword>
<comment type="caution">
    <text evidence="3">The sequence shown here is derived from an EMBL/GenBank/DDBJ whole genome shotgun (WGS) entry which is preliminary data.</text>
</comment>
<dbReference type="RefSeq" id="WP_111871508.1">
    <property type="nucleotide sequence ID" value="NZ_QLYX01000018.1"/>
</dbReference>